<gene>
    <name evidence="4" type="ORF">QWJ41_12710</name>
</gene>
<feature type="region of interest" description="Disordered" evidence="2">
    <location>
        <begin position="150"/>
        <end position="178"/>
    </location>
</feature>
<keyword evidence="3" id="KW-0812">Transmembrane</keyword>
<feature type="compositionally biased region" description="Basic and acidic residues" evidence="2">
    <location>
        <begin position="155"/>
        <end position="178"/>
    </location>
</feature>
<proteinExistence type="predicted"/>
<protein>
    <submittedName>
        <fullName evidence="4">Uncharacterized protein</fullName>
    </submittedName>
</protein>
<accession>A0ABT8TVL2</accession>
<name>A0ABT8TVL2_9ACTN</name>
<evidence type="ECO:0000256" key="3">
    <source>
        <dbReference type="SAM" id="Phobius"/>
    </source>
</evidence>
<evidence type="ECO:0000313" key="4">
    <source>
        <dbReference type="EMBL" id="MDO3396586.1"/>
    </source>
</evidence>
<keyword evidence="3" id="KW-1133">Transmembrane helix</keyword>
<feature type="coiled-coil region" evidence="1">
    <location>
        <begin position="37"/>
        <end position="71"/>
    </location>
</feature>
<comment type="caution">
    <text evidence="4">The sequence shown here is derived from an EMBL/GenBank/DDBJ whole genome shotgun (WGS) entry which is preliminary data.</text>
</comment>
<evidence type="ECO:0000256" key="1">
    <source>
        <dbReference type="SAM" id="Coils"/>
    </source>
</evidence>
<evidence type="ECO:0000256" key="2">
    <source>
        <dbReference type="SAM" id="MobiDB-lite"/>
    </source>
</evidence>
<keyword evidence="1" id="KW-0175">Coiled coil</keyword>
<dbReference type="RefSeq" id="WP_302708707.1">
    <property type="nucleotide sequence ID" value="NZ_JAULSC010000012.1"/>
</dbReference>
<feature type="transmembrane region" description="Helical" evidence="3">
    <location>
        <begin position="12"/>
        <end position="33"/>
    </location>
</feature>
<keyword evidence="3" id="KW-0472">Membrane</keyword>
<reference evidence="4" key="1">
    <citation type="submission" date="2023-06" db="EMBL/GenBank/DDBJ databases">
        <title>Genome sequence of Nocardioides sp. SOB44.</title>
        <authorList>
            <person name="Zhang G."/>
        </authorList>
    </citation>
    <scope>NUCLEOTIDE SEQUENCE</scope>
    <source>
        <strain evidence="4">SOB44</strain>
    </source>
</reference>
<dbReference type="EMBL" id="JAULSC010000012">
    <property type="protein sequence ID" value="MDO3396586.1"/>
    <property type="molecule type" value="Genomic_DNA"/>
</dbReference>
<organism evidence="4 5">
    <name type="scientific">Nocardioides cremeus</name>
    <dbReference type="NCBI Taxonomy" id="3058044"/>
    <lineage>
        <taxon>Bacteria</taxon>
        <taxon>Bacillati</taxon>
        <taxon>Actinomycetota</taxon>
        <taxon>Actinomycetes</taxon>
        <taxon>Propionibacteriales</taxon>
        <taxon>Nocardioidaceae</taxon>
        <taxon>Nocardioides</taxon>
    </lineage>
</organism>
<evidence type="ECO:0000313" key="5">
    <source>
        <dbReference type="Proteomes" id="UP001168363"/>
    </source>
</evidence>
<sequence length="178" mass="19890">MTEQWSVPAWALVATTVAVLLLGLLAATALVAVGRARRRAAAELDAVRRTAEQLVARVEDVEHRLARQQRRESLDGHEYVITHVGEEPEAPPEARDAQDAPTVPAPLFADLVLRESAVQAASLAHGLRRALAPETRHRIRFEMRREVKRARKQRRADLRAARREWQARGRADQAEPAA</sequence>
<dbReference type="Proteomes" id="UP001168363">
    <property type="component" value="Unassembled WGS sequence"/>
</dbReference>
<keyword evidence="5" id="KW-1185">Reference proteome</keyword>